<dbReference type="EMBL" id="LXWW01000373">
    <property type="protein sequence ID" value="OAO13549.1"/>
    <property type="molecule type" value="Genomic_DNA"/>
</dbReference>
<dbReference type="InterPro" id="IPR000571">
    <property type="entry name" value="Znf_CCCH"/>
</dbReference>
<evidence type="ECO:0000313" key="8">
    <source>
        <dbReference type="EMBL" id="OAO13549.1"/>
    </source>
</evidence>
<evidence type="ECO:0000256" key="6">
    <source>
        <dbReference type="SAM" id="MobiDB-lite"/>
    </source>
</evidence>
<evidence type="ECO:0000256" key="5">
    <source>
        <dbReference type="PROSITE-ProRule" id="PRU00723"/>
    </source>
</evidence>
<evidence type="ECO:0000259" key="7">
    <source>
        <dbReference type="PROSITE" id="PS50103"/>
    </source>
</evidence>
<feature type="region of interest" description="Disordered" evidence="6">
    <location>
        <begin position="278"/>
        <end position="317"/>
    </location>
</feature>
<keyword evidence="2 5" id="KW-0479">Metal-binding</keyword>
<evidence type="ECO:0000256" key="3">
    <source>
        <dbReference type="ARBA" id="ARBA00022771"/>
    </source>
</evidence>
<dbReference type="SUPFAM" id="SSF90229">
    <property type="entry name" value="CCCH zinc finger"/>
    <property type="match status" value="1"/>
</dbReference>
<proteinExistence type="inferred from homology"/>
<dbReference type="InterPro" id="IPR018797">
    <property type="entry name" value="FAM98"/>
</dbReference>
<dbReference type="GO" id="GO:0008270">
    <property type="term" value="F:zinc ion binding"/>
    <property type="evidence" value="ECO:0007669"/>
    <property type="project" value="UniProtKB-KW"/>
</dbReference>
<gene>
    <name evidence="8" type="ORF">AV274_4745</name>
</gene>
<dbReference type="OrthoDB" id="411372at2759"/>
<dbReference type="Gene3D" id="4.10.1000.10">
    <property type="entry name" value="Zinc finger, CCCH-type"/>
    <property type="match status" value="1"/>
</dbReference>
<dbReference type="PROSITE" id="PS50103">
    <property type="entry name" value="ZF_C3H1"/>
    <property type="match status" value="1"/>
</dbReference>
<dbReference type="GO" id="GO:0072669">
    <property type="term" value="C:tRNA-splicing ligase complex"/>
    <property type="evidence" value="ECO:0007669"/>
    <property type="project" value="TreeGrafter"/>
</dbReference>
<dbReference type="STRING" id="478820.A0A196SC14"/>
<accession>A0A196SC14</accession>
<comment type="caution">
    <text evidence="8">The sequence shown here is derived from an EMBL/GenBank/DDBJ whole genome shotgun (WGS) entry which is preliminary data.</text>
</comment>
<name>A0A196SC14_BLAHN</name>
<dbReference type="PANTHER" id="PTHR31353">
    <property type="entry name" value="FAM98"/>
    <property type="match status" value="1"/>
</dbReference>
<keyword evidence="9" id="KW-1185">Reference proteome</keyword>
<evidence type="ECO:0000256" key="4">
    <source>
        <dbReference type="ARBA" id="ARBA00022833"/>
    </source>
</evidence>
<reference evidence="8 9" key="1">
    <citation type="submission" date="2016-05" db="EMBL/GenBank/DDBJ databases">
        <title>Nuclear genome of Blastocystis sp. subtype 1 NandII.</title>
        <authorList>
            <person name="Gentekaki E."/>
            <person name="Curtis B."/>
            <person name="Stairs C."/>
            <person name="Eme L."/>
            <person name="Herman E."/>
            <person name="Klimes V."/>
            <person name="Arias M.C."/>
            <person name="Elias M."/>
            <person name="Hilliou F."/>
            <person name="Klute M."/>
            <person name="Malik S.-B."/>
            <person name="Pightling A."/>
            <person name="Rachubinski R."/>
            <person name="Salas D."/>
            <person name="Schlacht A."/>
            <person name="Suga H."/>
            <person name="Archibald J."/>
            <person name="Ball S.G."/>
            <person name="Clark G."/>
            <person name="Dacks J."/>
            <person name="Van Der Giezen M."/>
            <person name="Tsaousis A."/>
            <person name="Roger A."/>
        </authorList>
    </citation>
    <scope>NUCLEOTIDE SEQUENCE [LARGE SCALE GENOMIC DNA]</scope>
    <source>
        <strain evidence="9">ATCC 50177 / NandII</strain>
    </source>
</reference>
<dbReference type="Pfam" id="PF10239">
    <property type="entry name" value="DUF2465"/>
    <property type="match status" value="1"/>
</dbReference>
<organism evidence="8 9">
    <name type="scientific">Blastocystis sp. subtype 1 (strain ATCC 50177 / NandII)</name>
    <dbReference type="NCBI Taxonomy" id="478820"/>
    <lineage>
        <taxon>Eukaryota</taxon>
        <taxon>Sar</taxon>
        <taxon>Stramenopiles</taxon>
        <taxon>Bigyra</taxon>
        <taxon>Opalozoa</taxon>
        <taxon>Opalinata</taxon>
        <taxon>Blastocystidae</taxon>
        <taxon>Blastocystis</taxon>
    </lineage>
</organism>
<keyword evidence="4 5" id="KW-0862">Zinc</keyword>
<evidence type="ECO:0000313" key="9">
    <source>
        <dbReference type="Proteomes" id="UP000078348"/>
    </source>
</evidence>
<evidence type="ECO:0000256" key="1">
    <source>
        <dbReference type="ARBA" id="ARBA00007218"/>
    </source>
</evidence>
<protein>
    <recommendedName>
        <fullName evidence="7">C3H1-type domain-containing protein</fullName>
    </recommendedName>
</protein>
<sequence length="379" mass="42108">MSCADVWEDCINKLEDLGFPVDGLSGDALPKLPLSSDPVVAPIVAKAIQDIQLLEGTLSGSSLTEKECPVDDFMQFAFQRGFLKTGGDEALNALLAINFIMNRVMLYRSSHSRESIASPNKDIDAIKRRICEITEEATGASSEVIEDDLKSLHSFFESHNPPLLQRSDYSKEEEAKLEKYNTLCQALYRDKKIMMLQRLDVTIQSLLWNQPRQYDTSSIEALRNEINITKQFTLDDVFGSRRSLVNRVFKVSTGAYQTKAAFRSYRIGYVPDRGGRVMLDNDTPSSVKKASSAKSQSVSTGQTLPAVKSPSTPAVKSQTIPAAKPHSEAFSEVDKVVQVFGCNMSKDNMVVATSAARKPCPDYRRGYCKYGDRCKFLHA</sequence>
<keyword evidence="3 5" id="KW-0863">Zinc-finger</keyword>
<comment type="similarity">
    <text evidence="1">Belongs to the FAM98 family.</text>
</comment>
<dbReference type="InterPro" id="IPR036855">
    <property type="entry name" value="Znf_CCCH_sf"/>
</dbReference>
<dbReference type="Proteomes" id="UP000078348">
    <property type="component" value="Unassembled WGS sequence"/>
</dbReference>
<feature type="compositionally biased region" description="Low complexity" evidence="6">
    <location>
        <begin position="285"/>
        <end position="299"/>
    </location>
</feature>
<dbReference type="Pfam" id="PF00642">
    <property type="entry name" value="zf-CCCH"/>
    <property type="match status" value="1"/>
</dbReference>
<feature type="domain" description="C3H1-type" evidence="7">
    <location>
        <begin position="354"/>
        <end position="379"/>
    </location>
</feature>
<dbReference type="PANTHER" id="PTHR31353:SF1">
    <property type="entry name" value="PROTEIN FAM98B"/>
    <property type="match status" value="1"/>
</dbReference>
<feature type="zinc finger region" description="C3H1-type" evidence="5">
    <location>
        <begin position="354"/>
        <end position="379"/>
    </location>
</feature>
<evidence type="ECO:0000256" key="2">
    <source>
        <dbReference type="ARBA" id="ARBA00022723"/>
    </source>
</evidence>
<dbReference type="AlphaFoldDB" id="A0A196SC14"/>